<evidence type="ECO:0000256" key="2">
    <source>
        <dbReference type="RuleBase" id="RU003616"/>
    </source>
</evidence>
<dbReference type="PANTHER" id="PTHR11527">
    <property type="entry name" value="HEAT-SHOCK PROTEIN 20 FAMILY MEMBER"/>
    <property type="match status" value="1"/>
</dbReference>
<dbReference type="InterPro" id="IPR031107">
    <property type="entry name" value="Small_HSP"/>
</dbReference>
<dbReference type="EMBL" id="AOMA01000203">
    <property type="protein sequence ID" value="EMA27332.1"/>
    <property type="molecule type" value="Genomic_DNA"/>
</dbReference>
<dbReference type="eggNOG" id="arCOG01832">
    <property type="taxonomic scope" value="Archaea"/>
</dbReference>
<dbReference type="Pfam" id="PF00011">
    <property type="entry name" value="HSP20"/>
    <property type="match status" value="1"/>
</dbReference>
<gene>
    <name evidence="5" type="ORF">C446_18026</name>
</gene>
<evidence type="ECO:0000259" key="4">
    <source>
        <dbReference type="PROSITE" id="PS01031"/>
    </source>
</evidence>
<dbReference type="PROSITE" id="PS01031">
    <property type="entry name" value="SHSP"/>
    <property type="match status" value="1"/>
</dbReference>
<comment type="caution">
    <text evidence="5">The sequence shown here is derived from an EMBL/GenBank/DDBJ whole genome shotgun (WGS) entry which is preliminary data.</text>
</comment>
<dbReference type="AlphaFoldDB" id="M0L194"/>
<reference evidence="5 6" key="1">
    <citation type="journal article" date="2014" name="PLoS Genet.">
        <title>Phylogenetically driven sequencing of extremely halophilic archaea reveals strategies for static and dynamic osmo-response.</title>
        <authorList>
            <person name="Becker E.A."/>
            <person name="Seitzer P.M."/>
            <person name="Tritt A."/>
            <person name="Larsen D."/>
            <person name="Krusor M."/>
            <person name="Yao A.I."/>
            <person name="Wu D."/>
            <person name="Madern D."/>
            <person name="Eisen J.A."/>
            <person name="Darling A.E."/>
            <person name="Facciotti M.T."/>
        </authorList>
    </citation>
    <scope>NUCLEOTIDE SEQUENCE [LARGE SCALE GENOMIC DNA]</scope>
    <source>
        <strain evidence="5 6">JCM 10879</strain>
    </source>
</reference>
<keyword evidence="6" id="KW-1185">Reference proteome</keyword>
<accession>M0L194</accession>
<proteinExistence type="inferred from homology"/>
<dbReference type="InterPro" id="IPR002068">
    <property type="entry name" value="A-crystallin/Hsp20_dom"/>
</dbReference>
<dbReference type="RefSeq" id="WP_006674486.1">
    <property type="nucleotide sequence ID" value="NZ_AOMA01000203.1"/>
</dbReference>
<evidence type="ECO:0000313" key="5">
    <source>
        <dbReference type="EMBL" id="EMA27332.1"/>
    </source>
</evidence>
<protein>
    <submittedName>
        <fullName evidence="5">Heat shock protein Hsp20</fullName>
    </submittedName>
</protein>
<dbReference type="Gene3D" id="2.60.40.790">
    <property type="match status" value="1"/>
</dbReference>
<dbReference type="SUPFAM" id="SSF49764">
    <property type="entry name" value="HSP20-like chaperones"/>
    <property type="match status" value="1"/>
</dbReference>
<feature type="region of interest" description="Disordered" evidence="3">
    <location>
        <begin position="1"/>
        <end position="32"/>
    </location>
</feature>
<dbReference type="CDD" id="cd06464">
    <property type="entry name" value="ACD_sHsps-like"/>
    <property type="match status" value="1"/>
</dbReference>
<evidence type="ECO:0000256" key="1">
    <source>
        <dbReference type="PROSITE-ProRule" id="PRU00285"/>
    </source>
</evidence>
<dbReference type="OrthoDB" id="198277at2157"/>
<comment type="similarity">
    <text evidence="1 2">Belongs to the small heat shock protein (HSP20) family.</text>
</comment>
<feature type="compositionally biased region" description="Basic and acidic residues" evidence="3">
    <location>
        <begin position="23"/>
        <end position="32"/>
    </location>
</feature>
<dbReference type="STRING" id="1227454.C446_18026"/>
<keyword evidence="5" id="KW-0346">Stress response</keyword>
<evidence type="ECO:0000313" key="6">
    <source>
        <dbReference type="Proteomes" id="UP000011607"/>
    </source>
</evidence>
<evidence type="ECO:0000256" key="3">
    <source>
        <dbReference type="SAM" id="MobiDB-lite"/>
    </source>
</evidence>
<name>M0L194_9EURY</name>
<sequence>MPTRSNGPDGDGADIEPNGDAPSSERPRLGRRLEDAVRTCLRTIDDRSRLDLSPGRRRTKLDLVDIGAAFVLTVDVPGYERAELTVRLEPGRVTINGDRSGAPEGTASRDDGTSGPNGATDRRYLRRERTIRSFVRCVRLPEPIVVEAASATLVDGVLTVQLPKYEPDEPTPSDLDSE</sequence>
<dbReference type="Proteomes" id="UP000011607">
    <property type="component" value="Unassembled WGS sequence"/>
</dbReference>
<dbReference type="InterPro" id="IPR008978">
    <property type="entry name" value="HSP20-like_chaperone"/>
</dbReference>
<feature type="domain" description="SHSP" evidence="4">
    <location>
        <begin position="52"/>
        <end position="178"/>
    </location>
</feature>
<organism evidence="5 6">
    <name type="scientific">Halobiforma nitratireducens JCM 10879</name>
    <dbReference type="NCBI Taxonomy" id="1227454"/>
    <lineage>
        <taxon>Archaea</taxon>
        <taxon>Methanobacteriati</taxon>
        <taxon>Methanobacteriota</taxon>
        <taxon>Stenosarchaea group</taxon>
        <taxon>Halobacteria</taxon>
        <taxon>Halobacteriales</taxon>
        <taxon>Natrialbaceae</taxon>
        <taxon>Halobiforma</taxon>
    </lineage>
</organism>
<feature type="region of interest" description="Disordered" evidence="3">
    <location>
        <begin position="93"/>
        <end position="121"/>
    </location>
</feature>